<protein>
    <submittedName>
        <fullName evidence="5">3-oxoacyl-[acyl-carrier-protein] synthase-3</fullName>
    </submittedName>
</protein>
<dbReference type="Proteomes" id="UP000184232">
    <property type="component" value="Unassembled WGS sequence"/>
</dbReference>
<evidence type="ECO:0000256" key="1">
    <source>
        <dbReference type="ARBA" id="ARBA00022679"/>
    </source>
</evidence>
<dbReference type="EMBL" id="FQZH01000001">
    <property type="protein sequence ID" value="SHI60725.1"/>
    <property type="molecule type" value="Genomic_DNA"/>
</dbReference>
<accession>A0A1M6CI62</accession>
<sequence>MADLSFKNIGITGLAAAVPKNTIDNYNYTQFFNKEDVKDIVDKVGIKERRFAPEGMCASDLCFAAAEKLISDMNIDKSEIDLLIFISQTPDYRMPATSILLQNRLGLGKHTAAFDISLGCSAFVYGLSVVYGLMQSGGFRKALLLDGETRSRIYSPKDRKTAFLFGDGGIAAIIERDEKFGESFFSLNSNGALSDLIKMDAGGYRNPSSPDTLTEKVVDEYGNIRTDEHGYMNGAEVFNFVLSEIPKNFKSVLEKSGNTNDTIDFNLFHQANDYMNAYLAKKLKLDKEKVPSCIESFGNTSSVSIPLTIASQLQNKLQGNKKLMLCGFGVGMSWATAQINVQDCFISNLVELE</sequence>
<dbReference type="CDD" id="cd00830">
    <property type="entry name" value="KAS_III"/>
    <property type="match status" value="1"/>
</dbReference>
<evidence type="ECO:0000256" key="2">
    <source>
        <dbReference type="ARBA" id="ARBA00023315"/>
    </source>
</evidence>
<dbReference type="Pfam" id="PF08541">
    <property type="entry name" value="ACP_syn_III_C"/>
    <property type="match status" value="1"/>
</dbReference>
<evidence type="ECO:0000313" key="6">
    <source>
        <dbReference type="Proteomes" id="UP000184232"/>
    </source>
</evidence>
<dbReference type="InterPro" id="IPR013751">
    <property type="entry name" value="ACP_syn_III_N"/>
</dbReference>
<dbReference type="OrthoDB" id="9815506at2"/>
<dbReference type="AlphaFoldDB" id="A0A1M6CI62"/>
<reference evidence="5 6" key="1">
    <citation type="submission" date="2016-11" db="EMBL/GenBank/DDBJ databases">
        <authorList>
            <person name="Jaros S."/>
            <person name="Januszkiewicz K."/>
            <person name="Wedrychowicz H."/>
        </authorList>
    </citation>
    <scope>NUCLEOTIDE SEQUENCE [LARGE SCALE GENOMIC DNA]</scope>
    <source>
        <strain evidence="5 6">DSM 22807</strain>
    </source>
</reference>
<feature type="domain" description="Beta-ketoacyl-[acyl-carrier-protein] synthase III C-terminal" evidence="3">
    <location>
        <begin position="253"/>
        <end position="339"/>
    </location>
</feature>
<dbReference type="RefSeq" id="WP_072781050.1">
    <property type="nucleotide sequence ID" value="NZ_CP045292.1"/>
</dbReference>
<name>A0A1M6CI62_9FLAO</name>
<evidence type="ECO:0000259" key="3">
    <source>
        <dbReference type="Pfam" id="PF08541"/>
    </source>
</evidence>
<dbReference type="GO" id="GO:0004315">
    <property type="term" value="F:3-oxoacyl-[acyl-carrier-protein] synthase activity"/>
    <property type="evidence" value="ECO:0007669"/>
    <property type="project" value="InterPro"/>
</dbReference>
<proteinExistence type="predicted"/>
<gene>
    <name evidence="5" type="ORF">SAMN05444337_0385</name>
</gene>
<dbReference type="InterPro" id="IPR013747">
    <property type="entry name" value="ACP_syn_III_C"/>
</dbReference>
<dbReference type="STRING" id="683124.SAMN05444337_0385"/>
<dbReference type="InterPro" id="IPR016039">
    <property type="entry name" value="Thiolase-like"/>
</dbReference>
<dbReference type="Gene3D" id="3.40.47.10">
    <property type="match status" value="1"/>
</dbReference>
<keyword evidence="1" id="KW-0808">Transferase</keyword>
<dbReference type="GO" id="GO:0044550">
    <property type="term" value="P:secondary metabolite biosynthetic process"/>
    <property type="evidence" value="ECO:0007669"/>
    <property type="project" value="TreeGrafter"/>
</dbReference>
<keyword evidence="2" id="KW-0012">Acyltransferase</keyword>
<dbReference type="PANTHER" id="PTHR34069:SF2">
    <property type="entry name" value="BETA-KETOACYL-[ACYL-CARRIER-PROTEIN] SYNTHASE III"/>
    <property type="match status" value="1"/>
</dbReference>
<dbReference type="PANTHER" id="PTHR34069">
    <property type="entry name" value="3-OXOACYL-[ACYL-CARRIER-PROTEIN] SYNTHASE 3"/>
    <property type="match status" value="1"/>
</dbReference>
<dbReference type="SUPFAM" id="SSF53901">
    <property type="entry name" value="Thiolase-like"/>
    <property type="match status" value="1"/>
</dbReference>
<organism evidence="5 6">
    <name type="scientific">Flavobacterium haoranii</name>
    <dbReference type="NCBI Taxonomy" id="683124"/>
    <lineage>
        <taxon>Bacteria</taxon>
        <taxon>Pseudomonadati</taxon>
        <taxon>Bacteroidota</taxon>
        <taxon>Flavobacteriia</taxon>
        <taxon>Flavobacteriales</taxon>
        <taxon>Flavobacteriaceae</taxon>
        <taxon>Flavobacterium</taxon>
    </lineage>
</organism>
<keyword evidence="6" id="KW-1185">Reference proteome</keyword>
<dbReference type="GO" id="GO:0006633">
    <property type="term" value="P:fatty acid biosynthetic process"/>
    <property type="evidence" value="ECO:0007669"/>
    <property type="project" value="InterPro"/>
</dbReference>
<feature type="domain" description="Beta-ketoacyl-[acyl-carrier-protein] synthase III N-terminal" evidence="4">
    <location>
        <begin position="114"/>
        <end position="186"/>
    </location>
</feature>
<evidence type="ECO:0000259" key="4">
    <source>
        <dbReference type="Pfam" id="PF08545"/>
    </source>
</evidence>
<dbReference type="Pfam" id="PF08545">
    <property type="entry name" value="ACP_syn_III"/>
    <property type="match status" value="1"/>
</dbReference>
<dbReference type="NCBIfam" id="NF006829">
    <property type="entry name" value="PRK09352.1"/>
    <property type="match status" value="1"/>
</dbReference>
<evidence type="ECO:0000313" key="5">
    <source>
        <dbReference type="EMBL" id="SHI60725.1"/>
    </source>
</evidence>